<keyword evidence="10" id="KW-0472">Membrane</keyword>
<dbReference type="GO" id="GO:0019075">
    <property type="term" value="P:virus maturation"/>
    <property type="evidence" value="ECO:0007669"/>
    <property type="project" value="TreeGrafter"/>
</dbReference>
<gene>
    <name evidence="16" type="ORF">Fcan01_08135</name>
</gene>
<dbReference type="FunFam" id="2.100.10.50:FF:000002">
    <property type="entry name" value="Multivesicular body subunit 12B"/>
    <property type="match status" value="1"/>
</dbReference>
<dbReference type="STRING" id="158441.A0A226EK09"/>
<evidence type="ECO:0000256" key="4">
    <source>
        <dbReference type="ARBA" id="ARBA00017653"/>
    </source>
</evidence>
<dbReference type="GO" id="GO:0042058">
    <property type="term" value="P:regulation of epidermal growth factor receptor signaling pathway"/>
    <property type="evidence" value="ECO:0007669"/>
    <property type="project" value="TreeGrafter"/>
</dbReference>
<dbReference type="PANTHER" id="PTHR31612">
    <property type="entry name" value="MULTIVESICULAR BODY SUBUNIT 12A"/>
    <property type="match status" value="1"/>
</dbReference>
<evidence type="ECO:0000256" key="8">
    <source>
        <dbReference type="ARBA" id="ARBA00022927"/>
    </source>
</evidence>
<keyword evidence="8" id="KW-0653">Protein transport</keyword>
<reference evidence="16 17" key="1">
    <citation type="submission" date="2015-12" db="EMBL/GenBank/DDBJ databases">
        <title>The genome of Folsomia candida.</title>
        <authorList>
            <person name="Faddeeva A."/>
            <person name="Derks M.F."/>
            <person name="Anvar Y."/>
            <person name="Smit S."/>
            <person name="Van Straalen N."/>
            <person name="Roelofs D."/>
        </authorList>
    </citation>
    <scope>NUCLEOTIDE SEQUENCE [LARGE SCALE GENOMIC DNA]</scope>
    <source>
        <strain evidence="16 17">VU population</strain>
        <tissue evidence="16">Whole body</tissue>
    </source>
</reference>
<keyword evidence="7" id="KW-0967">Endosome</keyword>
<dbReference type="PROSITE" id="PS51498">
    <property type="entry name" value="MABP"/>
    <property type="match status" value="1"/>
</dbReference>
<accession>A0A226EK09</accession>
<protein>
    <recommendedName>
        <fullName evidence="4">Multivesicular body subunit 12A</fullName>
    </recommendedName>
    <alternativeName>
        <fullName evidence="12">ESCRT-I complex subunit MVB12A</fullName>
    </alternativeName>
    <alternativeName>
        <fullName evidence="11">Protein FAM125A</fullName>
    </alternativeName>
</protein>
<dbReference type="GO" id="GO:0046755">
    <property type="term" value="P:viral budding"/>
    <property type="evidence" value="ECO:0007669"/>
    <property type="project" value="TreeGrafter"/>
</dbReference>
<dbReference type="Gene3D" id="2.100.10.50">
    <property type="match status" value="1"/>
</dbReference>
<name>A0A226EK09_FOLCA</name>
<dbReference type="GO" id="GO:0032801">
    <property type="term" value="P:receptor catabolic process"/>
    <property type="evidence" value="ECO:0007669"/>
    <property type="project" value="TreeGrafter"/>
</dbReference>
<dbReference type="InterPro" id="IPR018798">
    <property type="entry name" value="MVB12A/B"/>
</dbReference>
<dbReference type="Pfam" id="PF10240">
    <property type="entry name" value="DUF2464"/>
    <property type="match status" value="1"/>
</dbReference>
<evidence type="ECO:0000259" key="14">
    <source>
        <dbReference type="PROSITE" id="PS51497"/>
    </source>
</evidence>
<keyword evidence="6" id="KW-0963">Cytoplasm</keyword>
<dbReference type="OrthoDB" id="6021306at2759"/>
<dbReference type="GO" id="GO:0005829">
    <property type="term" value="C:cytosol"/>
    <property type="evidence" value="ECO:0007669"/>
    <property type="project" value="TreeGrafter"/>
</dbReference>
<evidence type="ECO:0000256" key="9">
    <source>
        <dbReference type="ARBA" id="ARBA00023036"/>
    </source>
</evidence>
<dbReference type="GO" id="GO:0031902">
    <property type="term" value="C:late endosome membrane"/>
    <property type="evidence" value="ECO:0007669"/>
    <property type="project" value="UniProtKB-SubCell"/>
</dbReference>
<sequence>MFQMHTELRSLTALCVVEDVSKCPLGYTPIVRTYDSELDADLWKDGFFGRRVTRYVCISKSQGRPEHVIQDVQILQEKELPPEGFSLVQQTTDSNQKAFKKKQLCYKHSHFKQNVESIVDVVIVSKLKNPPDGYDHIGDISGMHFLIKKVSALTRLSNSGPPHLSHNLPGGTVYPTLHDSMNNLSMTTNGNGVHRNSLPCSENFPYSMPNSPAHMMIPGMMGQGQQQSYQNNTGTYSSQTIAHLTGLEGVPFVLRDDLRPATGLGSVVSPRPLNKCSIEIKSHVDVDREYKYDFDVERETLLWQT</sequence>
<organism evidence="16 17">
    <name type="scientific">Folsomia candida</name>
    <name type="common">Springtail</name>
    <dbReference type="NCBI Taxonomy" id="158441"/>
    <lineage>
        <taxon>Eukaryota</taxon>
        <taxon>Metazoa</taxon>
        <taxon>Ecdysozoa</taxon>
        <taxon>Arthropoda</taxon>
        <taxon>Hexapoda</taxon>
        <taxon>Collembola</taxon>
        <taxon>Entomobryomorpha</taxon>
        <taxon>Isotomoidea</taxon>
        <taxon>Isotomidae</taxon>
        <taxon>Proisotominae</taxon>
        <taxon>Folsomia</taxon>
    </lineage>
</organism>
<comment type="subcellular location">
    <subcellularLocation>
        <location evidence="1">Cytoplasm</location>
    </subcellularLocation>
    <subcellularLocation>
        <location evidence="2">Late endosome membrane</location>
        <topology evidence="2">Peripheral membrane protein</topology>
    </subcellularLocation>
</comment>
<dbReference type="InterPro" id="IPR023341">
    <property type="entry name" value="MABP"/>
</dbReference>
<dbReference type="GO" id="GO:0000813">
    <property type="term" value="C:ESCRT I complex"/>
    <property type="evidence" value="ECO:0007669"/>
    <property type="project" value="InterPro"/>
</dbReference>
<evidence type="ECO:0000256" key="6">
    <source>
        <dbReference type="ARBA" id="ARBA00022490"/>
    </source>
</evidence>
<evidence type="ECO:0000256" key="11">
    <source>
        <dbReference type="ARBA" id="ARBA00033002"/>
    </source>
</evidence>
<comment type="caution">
    <text evidence="16">The sequence shown here is derived from an EMBL/GenBank/DDBJ whole genome shotgun (WGS) entry which is preliminary data.</text>
</comment>
<dbReference type="PANTHER" id="PTHR31612:SF2">
    <property type="entry name" value="MULTIVESICULAR BODY SUBUNIT 12A"/>
    <property type="match status" value="1"/>
</dbReference>
<dbReference type="OMA" id="QTTRYLC"/>
<dbReference type="Proteomes" id="UP000198287">
    <property type="component" value="Unassembled WGS sequence"/>
</dbReference>
<evidence type="ECO:0000256" key="10">
    <source>
        <dbReference type="ARBA" id="ARBA00023136"/>
    </source>
</evidence>
<feature type="domain" description="MABP" evidence="15">
    <location>
        <begin position="8"/>
        <end position="151"/>
    </location>
</feature>
<evidence type="ECO:0000313" key="17">
    <source>
        <dbReference type="Proteomes" id="UP000198287"/>
    </source>
</evidence>
<dbReference type="GO" id="GO:0017124">
    <property type="term" value="F:SH3 domain binding"/>
    <property type="evidence" value="ECO:0007669"/>
    <property type="project" value="UniProtKB-KW"/>
</dbReference>
<evidence type="ECO:0000256" key="7">
    <source>
        <dbReference type="ARBA" id="ARBA00022753"/>
    </source>
</evidence>
<dbReference type="EMBL" id="LNIX01000003">
    <property type="protein sequence ID" value="OXA57538.1"/>
    <property type="molecule type" value="Genomic_DNA"/>
</dbReference>
<evidence type="ECO:0000256" key="12">
    <source>
        <dbReference type="ARBA" id="ARBA00033024"/>
    </source>
</evidence>
<dbReference type="GO" id="GO:0015031">
    <property type="term" value="P:protein transport"/>
    <property type="evidence" value="ECO:0007669"/>
    <property type="project" value="UniProtKB-KW"/>
</dbReference>
<dbReference type="PROSITE" id="PS51497">
    <property type="entry name" value="UMA"/>
    <property type="match status" value="1"/>
</dbReference>
<comment type="similarity">
    <text evidence="3">Belongs to the MVB12 family.</text>
</comment>
<evidence type="ECO:0000313" key="16">
    <source>
        <dbReference type="EMBL" id="OXA57538.1"/>
    </source>
</evidence>
<evidence type="ECO:0000256" key="2">
    <source>
        <dbReference type="ARBA" id="ARBA00004633"/>
    </source>
</evidence>
<evidence type="ECO:0000256" key="3">
    <source>
        <dbReference type="ARBA" id="ARBA00010432"/>
    </source>
</evidence>
<evidence type="ECO:0000256" key="13">
    <source>
        <dbReference type="ARBA" id="ARBA00053101"/>
    </source>
</evidence>
<evidence type="ECO:0000259" key="15">
    <source>
        <dbReference type="PROSITE" id="PS51498"/>
    </source>
</evidence>
<keyword evidence="5" id="KW-0813">Transport</keyword>
<dbReference type="GO" id="GO:0032510">
    <property type="term" value="P:endosome to lysosome transport via multivesicular body sorting pathway"/>
    <property type="evidence" value="ECO:0007669"/>
    <property type="project" value="TreeGrafter"/>
</dbReference>
<keyword evidence="9" id="KW-0729">SH3-binding</keyword>
<comment type="function">
    <text evidence="13">Component of the ESCRT-I complex, a regulator of vesicular trafficking process. Required for the sorting of endocytic ubiquitinated cargos into multivesicular bodies.</text>
</comment>
<dbReference type="InterPro" id="IPR023340">
    <property type="entry name" value="UMA"/>
</dbReference>
<evidence type="ECO:0000256" key="5">
    <source>
        <dbReference type="ARBA" id="ARBA00022448"/>
    </source>
</evidence>
<dbReference type="AlphaFoldDB" id="A0A226EK09"/>
<dbReference type="InterPro" id="IPR040335">
    <property type="entry name" value="MVB12A"/>
</dbReference>
<keyword evidence="17" id="KW-1185">Reference proteome</keyword>
<feature type="domain" description="UMA" evidence="14">
    <location>
        <begin position="247"/>
        <end position="301"/>
    </location>
</feature>
<proteinExistence type="inferred from homology"/>
<evidence type="ECO:0000256" key="1">
    <source>
        <dbReference type="ARBA" id="ARBA00004496"/>
    </source>
</evidence>